<dbReference type="PANTHER" id="PTHR11851:SF224">
    <property type="entry name" value="PROCESSING PROTEASE"/>
    <property type="match status" value="1"/>
</dbReference>
<gene>
    <name evidence="4" type="ORF">GCM10010990_02200</name>
</gene>
<evidence type="ECO:0000256" key="1">
    <source>
        <dbReference type="SAM" id="SignalP"/>
    </source>
</evidence>
<evidence type="ECO:0000313" key="5">
    <source>
        <dbReference type="Proteomes" id="UP000612349"/>
    </source>
</evidence>
<dbReference type="EMBL" id="BMIP01000001">
    <property type="protein sequence ID" value="GGD56554.1"/>
    <property type="molecule type" value="Genomic_DNA"/>
</dbReference>
<dbReference type="AlphaFoldDB" id="A0A916YR50"/>
<reference evidence="4" key="1">
    <citation type="journal article" date="2014" name="Int. J. Syst. Evol. Microbiol.">
        <title>Complete genome sequence of Corynebacterium casei LMG S-19264T (=DSM 44701T), isolated from a smear-ripened cheese.</title>
        <authorList>
            <consortium name="US DOE Joint Genome Institute (JGI-PGF)"/>
            <person name="Walter F."/>
            <person name="Albersmeier A."/>
            <person name="Kalinowski J."/>
            <person name="Ruckert C."/>
        </authorList>
    </citation>
    <scope>NUCLEOTIDE SEQUENCE</scope>
    <source>
        <strain evidence="4">CGMCC 1.15360</strain>
    </source>
</reference>
<sequence>MHLSTRLLLAASALSLSALPHAAIAKSAGTSVAATAAADMKAAPLADLVQGVDIPYSMFKLDNGLTVLVNEDRSAPLVAVSVWYRVGSKNEPEGKTGFAHLFEHLMFNGSENAQGDFFKPLQQIGATDLNGTTWFDRTNYFETVPSGALDVALFLESDRMGHLLGAVTQENLDNQIGVVQNEKRQGDNAPFGLVDYEMLETLYPSGHPYHHDTIGSMDDLSGATMADVQGWFKDHYGPNNAVLVLAGDIDVATAKEKVAHWFGEIPAGPAVQPVAAPVPTLDKPISKTITDKVATTRIYRAWAIPGLNDKDAVALEMAGSVLGGLASSRLDNELVRGKQLAVKVSASAQLFQQAGQFEVYADLKPGVEQGELEAALDAEIAKLIAKGPTADELKRAATNYVSSEIKGLDSLGGFGGKAPTLAQGLLYSDDPEFYKKRLNRIATITPREVQQAAKRWLSRPVFKLVVEPGERTEGGENRGGFVTGREQTGAQPAFYWNPDNMAGPLGSGITASVQAAAAAVVPDRSQIPAVDTLQPLDFPDIERAVLDNGMEIYVVRREGVPAVTARLSFDAGGAADPEGALGTQALMLDLMDAGTTTLDATELAIAQERLGASISSGSSRDSTNFTLSALKPNLGASFELLADYVRNPAFDTTELERVRAQQLNAIQAEKTQPSAVAQRFFYPAIYGDKHPYGRAPSGLGNADVVAQLTASDLKGFHDTWLRPDTARLYVVGDTTLDQVVELANETFGNWKRPAMPAPQKNFDVAIPSPEPRVILIDRPGSPQSMIIAGKVLDKTGRDDLVNLASANDVMGGNFLSRLNMDLRETKGWSYGVQSLLVRPENQIAFMIYAPVQSDRTGDSIAAMRSDIADFMGPNGVTGEELERTINGQVRSLPGTFETGGDVLAGLYNIVELDRPDNYYELLAPRYQAMTAQALDDAARGQDLGDGLVWVVVGDANVVKPQLEQLGLPVEEKDISGE</sequence>
<dbReference type="SUPFAM" id="SSF63411">
    <property type="entry name" value="LuxS/MPP-like metallohydrolase"/>
    <property type="match status" value="4"/>
</dbReference>
<organism evidence="4 5">
    <name type="scientific">Croceicoccus mobilis</name>
    <dbReference type="NCBI Taxonomy" id="1703339"/>
    <lineage>
        <taxon>Bacteria</taxon>
        <taxon>Pseudomonadati</taxon>
        <taxon>Pseudomonadota</taxon>
        <taxon>Alphaproteobacteria</taxon>
        <taxon>Sphingomonadales</taxon>
        <taxon>Erythrobacteraceae</taxon>
        <taxon>Croceicoccus</taxon>
    </lineage>
</organism>
<feature type="domain" description="Peptidase M16 N-terminal" evidence="2">
    <location>
        <begin position="559"/>
        <end position="687"/>
    </location>
</feature>
<feature type="domain" description="Peptidase M16 C-terminal" evidence="3">
    <location>
        <begin position="224"/>
        <end position="399"/>
    </location>
</feature>
<dbReference type="GO" id="GO:0006508">
    <property type="term" value="P:proteolysis"/>
    <property type="evidence" value="ECO:0007669"/>
    <property type="project" value="UniProtKB-KW"/>
</dbReference>
<evidence type="ECO:0000259" key="3">
    <source>
        <dbReference type="Pfam" id="PF05193"/>
    </source>
</evidence>
<proteinExistence type="predicted"/>
<feature type="chain" id="PRO_5037541617" evidence="1">
    <location>
        <begin position="23"/>
        <end position="977"/>
    </location>
</feature>
<dbReference type="Pfam" id="PF00675">
    <property type="entry name" value="Peptidase_M16"/>
    <property type="match status" value="2"/>
</dbReference>
<feature type="signal peptide" evidence="1">
    <location>
        <begin position="1"/>
        <end position="22"/>
    </location>
</feature>
<feature type="domain" description="Peptidase M16 C-terminal" evidence="3">
    <location>
        <begin position="708"/>
        <end position="886"/>
    </location>
</feature>
<keyword evidence="4" id="KW-0645">Protease</keyword>
<dbReference type="Pfam" id="PF05193">
    <property type="entry name" value="Peptidase_M16_C"/>
    <property type="match status" value="2"/>
</dbReference>
<name>A0A916YR50_9SPHN</name>
<dbReference type="InterPro" id="IPR011765">
    <property type="entry name" value="Pept_M16_N"/>
</dbReference>
<dbReference type="RefSeq" id="WP_082922231.1">
    <property type="nucleotide sequence ID" value="NZ_BMIP01000001.1"/>
</dbReference>
<keyword evidence="5" id="KW-1185">Reference proteome</keyword>
<dbReference type="PANTHER" id="PTHR11851">
    <property type="entry name" value="METALLOPROTEASE"/>
    <property type="match status" value="1"/>
</dbReference>
<dbReference type="Proteomes" id="UP000612349">
    <property type="component" value="Unassembled WGS sequence"/>
</dbReference>
<evidence type="ECO:0000259" key="2">
    <source>
        <dbReference type="Pfam" id="PF00675"/>
    </source>
</evidence>
<dbReference type="GO" id="GO:0008233">
    <property type="term" value="F:peptidase activity"/>
    <property type="evidence" value="ECO:0007669"/>
    <property type="project" value="UniProtKB-KW"/>
</dbReference>
<accession>A0A916YR50</accession>
<dbReference type="OrthoDB" id="9811314at2"/>
<reference evidence="4" key="2">
    <citation type="submission" date="2020-09" db="EMBL/GenBank/DDBJ databases">
        <authorList>
            <person name="Sun Q."/>
            <person name="Zhou Y."/>
        </authorList>
    </citation>
    <scope>NUCLEOTIDE SEQUENCE</scope>
    <source>
        <strain evidence="4">CGMCC 1.15360</strain>
    </source>
</reference>
<evidence type="ECO:0000313" key="4">
    <source>
        <dbReference type="EMBL" id="GGD56554.1"/>
    </source>
</evidence>
<comment type="caution">
    <text evidence="4">The sequence shown here is derived from an EMBL/GenBank/DDBJ whole genome shotgun (WGS) entry which is preliminary data.</text>
</comment>
<feature type="domain" description="Peptidase M16 N-terminal" evidence="2">
    <location>
        <begin position="67"/>
        <end position="187"/>
    </location>
</feature>
<keyword evidence="1" id="KW-0732">Signal</keyword>
<keyword evidence="4" id="KW-0378">Hydrolase</keyword>
<dbReference type="InterPro" id="IPR011249">
    <property type="entry name" value="Metalloenz_LuxS/M16"/>
</dbReference>
<dbReference type="GO" id="GO:0046872">
    <property type="term" value="F:metal ion binding"/>
    <property type="evidence" value="ECO:0007669"/>
    <property type="project" value="InterPro"/>
</dbReference>
<protein>
    <submittedName>
        <fullName evidence="4">Zinc protease</fullName>
    </submittedName>
</protein>
<dbReference type="InterPro" id="IPR050361">
    <property type="entry name" value="MPP/UQCRC_Complex"/>
</dbReference>
<dbReference type="InterPro" id="IPR007863">
    <property type="entry name" value="Peptidase_M16_C"/>
</dbReference>
<dbReference type="Gene3D" id="3.30.830.10">
    <property type="entry name" value="Metalloenzyme, LuxS/M16 peptidase-like"/>
    <property type="match status" value="4"/>
</dbReference>